<keyword evidence="3" id="KW-0238">DNA-binding</keyword>
<organism evidence="8 9">
    <name type="scientific">Aspergillus keveii</name>
    <dbReference type="NCBI Taxonomy" id="714993"/>
    <lineage>
        <taxon>Eukaryota</taxon>
        <taxon>Fungi</taxon>
        <taxon>Dikarya</taxon>
        <taxon>Ascomycota</taxon>
        <taxon>Pezizomycotina</taxon>
        <taxon>Eurotiomycetes</taxon>
        <taxon>Eurotiomycetidae</taxon>
        <taxon>Eurotiales</taxon>
        <taxon>Aspergillaceae</taxon>
        <taxon>Aspergillus</taxon>
        <taxon>Aspergillus subgen. Nidulantes</taxon>
    </lineage>
</organism>
<dbReference type="SUPFAM" id="SSF57701">
    <property type="entry name" value="Zn2/Cys6 DNA-binding domain"/>
    <property type="match status" value="2"/>
</dbReference>
<dbReference type="Gene3D" id="4.10.240.10">
    <property type="entry name" value="Zn(2)-C6 fungal-type DNA-binding domain"/>
    <property type="match status" value="2"/>
</dbReference>
<proteinExistence type="predicted"/>
<evidence type="ECO:0000256" key="2">
    <source>
        <dbReference type="ARBA" id="ARBA00023015"/>
    </source>
</evidence>
<dbReference type="CDD" id="cd12148">
    <property type="entry name" value="fungal_TF_MHR"/>
    <property type="match status" value="2"/>
</dbReference>
<comment type="caution">
    <text evidence="8">The sequence shown here is derived from an EMBL/GenBank/DDBJ whole genome shotgun (WGS) entry which is preliminary data.</text>
</comment>
<dbReference type="InterPro" id="IPR007219">
    <property type="entry name" value="XnlR_reg_dom"/>
</dbReference>
<keyword evidence="4" id="KW-0804">Transcription</keyword>
<dbReference type="Proteomes" id="UP001610563">
    <property type="component" value="Unassembled WGS sequence"/>
</dbReference>
<evidence type="ECO:0000256" key="4">
    <source>
        <dbReference type="ARBA" id="ARBA00023163"/>
    </source>
</evidence>
<keyword evidence="2" id="KW-0805">Transcription regulation</keyword>
<keyword evidence="9" id="KW-1185">Reference proteome</keyword>
<gene>
    <name evidence="8" type="ORF">BJX66DRAFT_322675</name>
</gene>
<dbReference type="Pfam" id="PF00172">
    <property type="entry name" value="Zn_clus"/>
    <property type="match status" value="2"/>
</dbReference>
<feature type="region of interest" description="Disordered" evidence="6">
    <location>
        <begin position="900"/>
        <end position="949"/>
    </location>
</feature>
<evidence type="ECO:0000256" key="3">
    <source>
        <dbReference type="ARBA" id="ARBA00023125"/>
    </source>
</evidence>
<keyword evidence="1" id="KW-0479">Metal-binding</keyword>
<protein>
    <submittedName>
        <fullName evidence="8">Fungal-specific transcription factor domain-containing protein</fullName>
    </submittedName>
</protein>
<dbReference type="EMBL" id="JBFTWV010000012">
    <property type="protein sequence ID" value="KAL2798584.1"/>
    <property type="molecule type" value="Genomic_DNA"/>
</dbReference>
<dbReference type="InterPro" id="IPR036864">
    <property type="entry name" value="Zn2-C6_fun-type_DNA-bd_sf"/>
</dbReference>
<feature type="compositionally biased region" description="Acidic residues" evidence="6">
    <location>
        <begin position="920"/>
        <end position="934"/>
    </location>
</feature>
<evidence type="ECO:0000313" key="9">
    <source>
        <dbReference type="Proteomes" id="UP001610563"/>
    </source>
</evidence>
<sequence length="1537" mass="174011">MPEAVPQHRALAPGPGPVPSPDYEPAMADSPPRERRGSSEHGKKRASMACLACKKSKRKCSGAYRCDNCVAYGRECVFDETKDQRRRVAAKHTAEELVYFQDFLYDLVRVVRAEDESYGRTLFSCIRKGTPLNDILQLIRTTLLGMEMNQPYSITLEGSPFRPQVMDLSYLCEPPYLVPAEPWTTVTRDSDLVSHLVSLYFTWDYPSHIFLNRDVFIRHMKIGDTSSELCSPFLVNALLANACHYSEISEVFKHGQPGDIMTKGDDFLAEAQRLGAQESEKFTLAYLQGTLMLYEKYSLSGKEDFGYSMLHQAINIAESMGLVGQSGSNLIPGHISSDMGESLERTAWGLFHIDTPCVIRQVNLPRPIIPAEEKEWKQYPYFKDARPSYFDEYFAKSWDLCEIACDMSQRLFTVDDEEFHPKEQKEEKADLDRKLCKWHEGLDEKVSFDDPLRCPPPYVIIMGMRYYTLIIILLLYKAEIEAVNDVSDTMITPDSPAGSSAMKEIISPYERAQNAARAIAGLARMHQRAYHLTRVHHFAVYAINLALFVLLDLSREFDIQDDDFLFLACTFGNIASRSHVGRNLFHLFRVQVRSKHQGSQIRESDRVTDVVKDVFDENFNESSQFDVCAKGLEKLHNKRYRAIAKCHPLCNMLDKYECLSLGRDELAPERDLDHVVTAMMMVMMRMTSSPVRPKVPPPPQAAIIHLPLFAPKHSRRHVENLFELMDDSFNSNHPSAYNNAASNHNVDSNMSPSNHGALSQSSSSDWMWRAGSISSNSAPPVMNYQLYPFTPYPDLNAAQHPHFPPPQDTMAAPKIAIPRATSAKTSSQRRRSARACEPCRQRKVKCDGGRPECRKCREHGLSCSYIDIKRIRDQKQLGVLSRKVERYEKLLRQLENEMDPGTTKRIRKALSAAEQSPSDGDGDADVEGEDDGSDADSSTSHGSLDEIDLVKEDLNRSDKTVAMGFFGKNSEVAWMQKLEDVSGQRADQGDSGFEKKASGRQVPIMSMSYHLDDLVLPFSDSVDPFAMPPKHLADKYFHAYMRSVHPAFMVVRENTFTSQYEQFFTKKFVNPPRKWLAVLNMIFALGCRFCKLTGEVNARDAHTDDLVFLSRTRRLCLNENVLFDHDDLQQIQVELLVAFYLVALGQVNSGSKFSSMAFRSAISLGINLRFKDDKTHHASKEARCRLWWSIFLLEHLLTSITGRISGCGEGLSAALLPVPFDERAGSRRSPLNNIFHDAALQASRLQLTIYQNDEEAQIARDWLVRCEPSPMLLFHYIADLSIIAQTVINSVYSIQGLRQTPGQLEQRLQKHSKSMDLWLRKIPEAYGFFLSTTDDRYHIEPGAGYVRERITLAIYYYSARITLCRPCLSHTPNSLQKARDPKSKSSFRATMTLACLQASCSLLSILPEKPDTVWLTTVTPWWAILHYIMQATTALLIGLSTCATSEKETNTNDQNKVPPLTREMLVKESRKAFFWLHHMAFSSRAARRAFMICESFLGRMGPTLGIDVRELPSSETLPPQGEDIDMSESGLAMVDDG</sequence>
<feature type="domain" description="Zn(2)-C6 fungal-type" evidence="7">
    <location>
        <begin position="835"/>
        <end position="865"/>
    </location>
</feature>
<dbReference type="Pfam" id="PF04082">
    <property type="entry name" value="Fungal_trans"/>
    <property type="match status" value="2"/>
</dbReference>
<evidence type="ECO:0000256" key="6">
    <source>
        <dbReference type="SAM" id="MobiDB-lite"/>
    </source>
</evidence>
<keyword evidence="5" id="KW-0539">Nucleus</keyword>
<dbReference type="SMART" id="SM00906">
    <property type="entry name" value="Fungal_trans"/>
    <property type="match status" value="2"/>
</dbReference>
<dbReference type="PANTHER" id="PTHR47654">
    <property type="entry name" value="ZN(II)2CYS6 TRANSCRIPTION FACTOR (EUROFUNG)-RELATED"/>
    <property type="match status" value="1"/>
</dbReference>
<feature type="region of interest" description="Disordered" evidence="6">
    <location>
        <begin position="735"/>
        <end position="761"/>
    </location>
</feature>
<evidence type="ECO:0000259" key="7">
    <source>
        <dbReference type="PROSITE" id="PS50048"/>
    </source>
</evidence>
<name>A0ABR4GJ26_9EURO</name>
<evidence type="ECO:0000256" key="1">
    <source>
        <dbReference type="ARBA" id="ARBA00022723"/>
    </source>
</evidence>
<feature type="region of interest" description="Disordered" evidence="6">
    <location>
        <begin position="1510"/>
        <end position="1537"/>
    </location>
</feature>
<evidence type="ECO:0000313" key="8">
    <source>
        <dbReference type="EMBL" id="KAL2798584.1"/>
    </source>
</evidence>
<dbReference type="InterPro" id="IPR001138">
    <property type="entry name" value="Zn2Cys6_DnaBD"/>
</dbReference>
<reference evidence="8 9" key="1">
    <citation type="submission" date="2024-07" db="EMBL/GenBank/DDBJ databases">
        <title>Section-level genome sequencing and comparative genomics of Aspergillus sections Usti and Cavernicolus.</title>
        <authorList>
            <consortium name="Lawrence Berkeley National Laboratory"/>
            <person name="Nybo J.L."/>
            <person name="Vesth T.C."/>
            <person name="Theobald S."/>
            <person name="Frisvad J.C."/>
            <person name="Larsen T.O."/>
            <person name="Kjaerboelling I."/>
            <person name="Rothschild-Mancinelli K."/>
            <person name="Lyhne E.K."/>
            <person name="Kogle M.E."/>
            <person name="Barry K."/>
            <person name="Clum A."/>
            <person name="Na H."/>
            <person name="Ledsgaard L."/>
            <person name="Lin J."/>
            <person name="Lipzen A."/>
            <person name="Kuo A."/>
            <person name="Riley R."/>
            <person name="Mondo S."/>
            <person name="Labutti K."/>
            <person name="Haridas S."/>
            <person name="Pangalinan J."/>
            <person name="Salamov A.A."/>
            <person name="Simmons B.A."/>
            <person name="Magnuson J.K."/>
            <person name="Chen J."/>
            <person name="Drula E."/>
            <person name="Henrissat B."/>
            <person name="Wiebenga A."/>
            <person name="Lubbers R.J."/>
            <person name="Gomes A.C."/>
            <person name="Makela M.R."/>
            <person name="Stajich J."/>
            <person name="Grigoriev I.V."/>
            <person name="Mortensen U.H."/>
            <person name="De Vries R.P."/>
            <person name="Baker S.E."/>
            <person name="Andersen M.R."/>
        </authorList>
    </citation>
    <scope>NUCLEOTIDE SEQUENCE [LARGE SCALE GENOMIC DNA]</scope>
    <source>
        <strain evidence="8 9">CBS 209.92</strain>
    </source>
</reference>
<feature type="region of interest" description="Disordered" evidence="6">
    <location>
        <begin position="1"/>
        <end position="42"/>
    </location>
</feature>
<accession>A0ABR4GJ26</accession>
<evidence type="ECO:0000256" key="5">
    <source>
        <dbReference type="ARBA" id="ARBA00023242"/>
    </source>
</evidence>
<dbReference type="SMART" id="SM00066">
    <property type="entry name" value="GAL4"/>
    <property type="match status" value="2"/>
</dbReference>
<feature type="compositionally biased region" description="Basic and acidic residues" evidence="6">
    <location>
        <begin position="31"/>
        <end position="41"/>
    </location>
</feature>
<dbReference type="PANTHER" id="PTHR47654:SF4">
    <property type="entry name" value="ZN(II)2CYS6 TRANSCRIPTION FACTOR (EUROFUNG)"/>
    <property type="match status" value="1"/>
</dbReference>
<dbReference type="PROSITE" id="PS50048">
    <property type="entry name" value="ZN2_CY6_FUNGAL_2"/>
    <property type="match status" value="2"/>
</dbReference>
<feature type="domain" description="Zn(2)-C6 fungal-type" evidence="7">
    <location>
        <begin position="49"/>
        <end position="78"/>
    </location>
</feature>
<dbReference type="CDD" id="cd00067">
    <property type="entry name" value="GAL4"/>
    <property type="match status" value="2"/>
</dbReference>
<dbReference type="PROSITE" id="PS00463">
    <property type="entry name" value="ZN2_CY6_FUNGAL_1"/>
    <property type="match status" value="2"/>
</dbReference>
<dbReference type="InterPro" id="IPR053230">
    <property type="entry name" value="Trans_reg_galc"/>
</dbReference>